<dbReference type="InterPro" id="IPR052343">
    <property type="entry name" value="Retrotransposon-Effector_Assoc"/>
</dbReference>
<accession>A0A9W7GUC9</accession>
<organism evidence="1 2">
    <name type="scientific">Hibiscus trionum</name>
    <name type="common">Flower of an hour</name>
    <dbReference type="NCBI Taxonomy" id="183268"/>
    <lineage>
        <taxon>Eukaryota</taxon>
        <taxon>Viridiplantae</taxon>
        <taxon>Streptophyta</taxon>
        <taxon>Embryophyta</taxon>
        <taxon>Tracheophyta</taxon>
        <taxon>Spermatophyta</taxon>
        <taxon>Magnoliopsida</taxon>
        <taxon>eudicotyledons</taxon>
        <taxon>Gunneridae</taxon>
        <taxon>Pentapetalae</taxon>
        <taxon>rosids</taxon>
        <taxon>malvids</taxon>
        <taxon>Malvales</taxon>
        <taxon>Malvaceae</taxon>
        <taxon>Malvoideae</taxon>
        <taxon>Hibiscus</taxon>
    </lineage>
</organism>
<dbReference type="PANTHER" id="PTHR46890:SF48">
    <property type="entry name" value="RNA-DIRECTED DNA POLYMERASE"/>
    <property type="match status" value="1"/>
</dbReference>
<protein>
    <recommendedName>
        <fullName evidence="3">Reverse transcriptase</fullName>
    </recommendedName>
</protein>
<proteinExistence type="predicted"/>
<evidence type="ECO:0000313" key="1">
    <source>
        <dbReference type="EMBL" id="GMI65056.1"/>
    </source>
</evidence>
<dbReference type="Proteomes" id="UP001165190">
    <property type="component" value="Unassembled WGS sequence"/>
</dbReference>
<dbReference type="EMBL" id="BSYR01000003">
    <property type="protein sequence ID" value="GMI65056.1"/>
    <property type="molecule type" value="Genomic_DNA"/>
</dbReference>
<gene>
    <name evidence="1" type="ORF">HRI_000174900</name>
</gene>
<evidence type="ECO:0008006" key="3">
    <source>
        <dbReference type="Google" id="ProtNLM"/>
    </source>
</evidence>
<dbReference type="PANTHER" id="PTHR46890">
    <property type="entry name" value="NON-LTR RETROLELEMENT REVERSE TRANSCRIPTASE-LIKE PROTEIN-RELATED"/>
    <property type="match status" value="1"/>
</dbReference>
<name>A0A9W7GUC9_HIBTR</name>
<dbReference type="OrthoDB" id="990063at2759"/>
<comment type="caution">
    <text evidence="1">The sequence shown here is derived from an EMBL/GenBank/DDBJ whole genome shotgun (WGS) entry which is preliminary data.</text>
</comment>
<evidence type="ECO:0000313" key="2">
    <source>
        <dbReference type="Proteomes" id="UP001165190"/>
    </source>
</evidence>
<dbReference type="AlphaFoldDB" id="A0A9W7GUC9"/>
<sequence length="135" mass="15515">MNPFKAPGYDGLHAMFFQRNWDTVGPSAVDFVRRYFEVDMVLAEFNCTLVVLIPKVLSPESFVNFRHISLCSAVYKTLMKVIVNRLKPFMARWVAESQVCFVPGRCIVDNIVLAQEVIHSMWKKKGRKGLDDDND</sequence>
<keyword evidence="2" id="KW-1185">Reference proteome</keyword>
<reference evidence="1" key="1">
    <citation type="submission" date="2023-05" db="EMBL/GenBank/DDBJ databases">
        <title>Genome and transcriptome analyses reveal genes involved in the formation of fine ridges on petal epidermal cells in Hibiscus trionum.</title>
        <authorList>
            <person name="Koshimizu S."/>
            <person name="Masuda S."/>
            <person name="Ishii T."/>
            <person name="Shirasu K."/>
            <person name="Hoshino A."/>
            <person name="Arita M."/>
        </authorList>
    </citation>
    <scope>NUCLEOTIDE SEQUENCE</scope>
    <source>
        <strain evidence="1">Hamamatsu line</strain>
    </source>
</reference>